<sequence>MGEQPHEPYLYHERTSYRSKREPRSAARRTRADRCSPQETHTDSSPNARRAPQAFGRRYHCYRRQPARASGGIGSSPHARRETSGDSYSPACRRIGTRAAGNVPARVI</sequence>
<accession>D0WJM1</accession>
<organism evidence="2 3">
    <name type="scientific">Slackia exigua (strain ATCC 700122 / DSM 15923 / CIP 105133 / JCM 11022 / KCTC 5966 / S-7)</name>
    <dbReference type="NCBI Taxonomy" id="649764"/>
    <lineage>
        <taxon>Bacteria</taxon>
        <taxon>Bacillati</taxon>
        <taxon>Actinomycetota</taxon>
        <taxon>Coriobacteriia</taxon>
        <taxon>Eggerthellales</taxon>
        <taxon>Eggerthellaceae</taxon>
        <taxon>Slackia</taxon>
    </lineage>
</organism>
<dbReference type="AlphaFoldDB" id="D0WJM1"/>
<feature type="compositionally biased region" description="Basic residues" evidence="1">
    <location>
        <begin position="57"/>
        <end position="66"/>
    </location>
</feature>
<feature type="compositionally biased region" description="Basic and acidic residues" evidence="1">
    <location>
        <begin position="1"/>
        <end position="42"/>
    </location>
</feature>
<keyword evidence="3" id="KW-1185">Reference proteome</keyword>
<evidence type="ECO:0000313" key="3">
    <source>
        <dbReference type="Proteomes" id="UP000006001"/>
    </source>
</evidence>
<feature type="region of interest" description="Disordered" evidence="1">
    <location>
        <begin position="1"/>
        <end position="108"/>
    </location>
</feature>
<evidence type="ECO:0000313" key="2">
    <source>
        <dbReference type="EMBL" id="EEZ60568.1"/>
    </source>
</evidence>
<dbReference type="STRING" id="649764.HMPREF0762_02047"/>
<evidence type="ECO:0000256" key="1">
    <source>
        <dbReference type="SAM" id="MobiDB-lite"/>
    </source>
</evidence>
<name>D0WJM1_SLAES</name>
<dbReference type="EMBL" id="ACUX02000019">
    <property type="protein sequence ID" value="EEZ60568.1"/>
    <property type="molecule type" value="Genomic_DNA"/>
</dbReference>
<dbReference type="HOGENOM" id="CLU_2195187_0_0_11"/>
<reference evidence="2" key="1">
    <citation type="submission" date="2009-10" db="EMBL/GenBank/DDBJ databases">
        <authorList>
            <person name="Weinstock G."/>
            <person name="Sodergren E."/>
            <person name="Clifton S."/>
            <person name="Fulton L."/>
            <person name="Fulton B."/>
            <person name="Courtney L."/>
            <person name="Fronick C."/>
            <person name="Harrison M."/>
            <person name="Strong C."/>
            <person name="Farmer C."/>
            <person name="Delahaunty K."/>
            <person name="Markovic C."/>
            <person name="Hall O."/>
            <person name="Minx P."/>
            <person name="Tomlinson C."/>
            <person name="Mitreva M."/>
            <person name="Nelson J."/>
            <person name="Hou S."/>
            <person name="Wollam A."/>
            <person name="Pepin K.H."/>
            <person name="Johnson M."/>
            <person name="Bhonagiri V."/>
            <person name="Nash W.E."/>
            <person name="Warren W."/>
            <person name="Chinwalla A."/>
            <person name="Mardis E.R."/>
            <person name="Wilson R.K."/>
        </authorList>
    </citation>
    <scope>NUCLEOTIDE SEQUENCE [LARGE SCALE GENOMIC DNA]</scope>
    <source>
        <strain evidence="2">ATCC 700122</strain>
    </source>
</reference>
<comment type="caution">
    <text evidence="2">The sequence shown here is derived from an EMBL/GenBank/DDBJ whole genome shotgun (WGS) entry which is preliminary data.</text>
</comment>
<gene>
    <name evidence="2" type="ORF">HMPREF0762_02047</name>
</gene>
<proteinExistence type="predicted"/>
<dbReference type="Proteomes" id="UP000006001">
    <property type="component" value="Unassembled WGS sequence"/>
</dbReference>
<protein>
    <submittedName>
        <fullName evidence="2">Uncharacterized protein</fullName>
    </submittedName>
</protein>